<dbReference type="Proteomes" id="UP001602287">
    <property type="component" value="Unassembled WGS sequence"/>
</dbReference>
<proteinExistence type="predicted"/>
<gene>
    <name evidence="2" type="ORF">ACFY3B_14550</name>
</gene>
<dbReference type="EMBL" id="JBIAZM010000005">
    <property type="protein sequence ID" value="MFF5200817.1"/>
    <property type="molecule type" value="Genomic_DNA"/>
</dbReference>
<evidence type="ECO:0000313" key="3">
    <source>
        <dbReference type="Proteomes" id="UP001602287"/>
    </source>
</evidence>
<sequence length="52" mass="5536">MRQAEPSRFDIADIGGATPDIGDPASNQAAGRQLGNDLRHVADSGRHRAIPR</sequence>
<evidence type="ECO:0000313" key="2">
    <source>
        <dbReference type="EMBL" id="MFF5200817.1"/>
    </source>
</evidence>
<feature type="region of interest" description="Disordered" evidence="1">
    <location>
        <begin position="1"/>
        <end position="31"/>
    </location>
</feature>
<name>A0ABW6VWC5_9ACTN</name>
<dbReference type="RefSeq" id="WP_156057550.1">
    <property type="nucleotide sequence ID" value="NZ_JBEXXF010000013.1"/>
</dbReference>
<evidence type="ECO:0000256" key="1">
    <source>
        <dbReference type="SAM" id="MobiDB-lite"/>
    </source>
</evidence>
<keyword evidence="3" id="KW-1185">Reference proteome</keyword>
<reference evidence="2 3" key="1">
    <citation type="submission" date="2024-10" db="EMBL/GenBank/DDBJ databases">
        <title>The Natural Products Discovery Center: Release of the First 8490 Sequenced Strains for Exploring Actinobacteria Biosynthetic Diversity.</title>
        <authorList>
            <person name="Kalkreuter E."/>
            <person name="Kautsar S.A."/>
            <person name="Yang D."/>
            <person name="Bader C.D."/>
            <person name="Teijaro C.N."/>
            <person name="Fluegel L."/>
            <person name="Davis C.M."/>
            <person name="Simpson J.R."/>
            <person name="Lauterbach L."/>
            <person name="Steele A.D."/>
            <person name="Gui C."/>
            <person name="Meng S."/>
            <person name="Li G."/>
            <person name="Viehrig K."/>
            <person name="Ye F."/>
            <person name="Su P."/>
            <person name="Kiefer A.F."/>
            <person name="Nichols A."/>
            <person name="Cepeda A.J."/>
            <person name="Yan W."/>
            <person name="Fan B."/>
            <person name="Jiang Y."/>
            <person name="Adhikari A."/>
            <person name="Zheng C.-J."/>
            <person name="Schuster L."/>
            <person name="Cowan T.M."/>
            <person name="Smanski M.J."/>
            <person name="Chevrette M.G."/>
            <person name="De Carvalho L.P.S."/>
            <person name="Shen B."/>
        </authorList>
    </citation>
    <scope>NUCLEOTIDE SEQUENCE [LARGE SCALE GENOMIC DNA]</scope>
    <source>
        <strain evidence="2 3">NPDC000140</strain>
    </source>
</reference>
<protein>
    <submittedName>
        <fullName evidence="2">Uncharacterized protein</fullName>
    </submittedName>
</protein>
<feature type="compositionally biased region" description="Basic and acidic residues" evidence="1">
    <location>
        <begin position="1"/>
        <end position="11"/>
    </location>
</feature>
<organism evidence="2 3">
    <name type="scientific">Micromonospora parva</name>
    <dbReference type="NCBI Taxonomy" id="1464048"/>
    <lineage>
        <taxon>Bacteria</taxon>
        <taxon>Bacillati</taxon>
        <taxon>Actinomycetota</taxon>
        <taxon>Actinomycetes</taxon>
        <taxon>Micromonosporales</taxon>
        <taxon>Micromonosporaceae</taxon>
        <taxon>Micromonospora</taxon>
    </lineage>
</organism>
<accession>A0ABW6VWC5</accession>
<dbReference type="GeneID" id="95369921"/>
<comment type="caution">
    <text evidence="2">The sequence shown here is derived from an EMBL/GenBank/DDBJ whole genome shotgun (WGS) entry which is preliminary data.</text>
</comment>